<feature type="compositionally biased region" description="Gly residues" evidence="1">
    <location>
        <begin position="786"/>
        <end position="806"/>
    </location>
</feature>
<dbReference type="Gene3D" id="1.10.167.10">
    <property type="entry name" value="Regulator of G-protein Signalling 4, domain 2"/>
    <property type="match status" value="1"/>
</dbReference>
<reference evidence="2 3" key="2">
    <citation type="journal article" date="2021" name="Int. J. Syst. Evol. Microbiol.">
        <title>Roseibium litorale sp. nov., isolated from a tidal flat sediment and proposal for the reclassification of Labrenzia polysiphoniae as Roseibium polysiphoniae comb. nov.</title>
        <authorList>
            <person name="Liu Y."/>
            <person name="Pei T."/>
            <person name="Du J."/>
            <person name="Chao M."/>
            <person name="Deng M.R."/>
            <person name="Zhu H."/>
        </authorList>
    </citation>
    <scope>NUCLEOTIDE SEQUENCE [LARGE SCALE GENOMIC DNA]</scope>
    <source>
        <strain evidence="2 3">4C16A</strain>
    </source>
</reference>
<feature type="compositionally biased region" description="Polar residues" evidence="1">
    <location>
        <begin position="379"/>
        <end position="388"/>
    </location>
</feature>
<sequence>MKTFGNISYPDNVADMYQNNRALFDLFARYFTAGYLDENFPFLRAVYSGATRQHIYDQYISLNSETYINIGGPLRDKLTAANDATPFDQGEWNTRLREAVREVELMLDNSYQLSEFWKSDEFWAFHQANGGANDFRYPDQLDSFIQNFSRDRWTAETLAEAKTLLAREGRKLTPKQLVERLEQEGRIQEKVIYNPQAAARMLGVEDAAPLQKFMEQYGYNELDWDLVLDLAQNCMSVLGIAGTPEAFLDMLIQNGFIRDKRPGAQADGTEGGDDDRSDGGSSDGDSSDGGSDGPGGGNGGNGRLSLAEFIRRLPSHVDAHIEARMGDISWAIGEGNTALITSNIAELMEDILQNADPEDARQVSRAELEAYIRRIANNRAGNQNANTETNRETGAGDPGALSLTDFMLRLPNDIEVLTRPNMGGIREALAADDEDGATGLARDLAADLCDMAGIGEDETFDIYALVGYILDLGRRQNQQAGQGGEDAREAGDDATDAGDGPLSLSEFIRRLPASADGHIQARMEDISWLIGQDNNALVTSNVRELMDYMLEQSAPGAIEQVDARELQAYIIQIARNMLASKDGSSGPGTSPGGGGGDGDDESSDGGGSGGNAPSFREAERTLSMDADDFLNNDPEEIRRAQAGGQAQAQAQAQAENGNPPPLPPRPTVARTTPVGNTPLLQLIRDARHLQGTRVVNEGMVAVRNALIQRDVNAAREAARELASALLGGPRAEPHLQAMFQQEVREVTVTILKEINGALSEDEKKPKKGAKGDDEPDPRNGPRRGPDGGNPGAGAANGSGGNGGLNGGAQQPPVTGYDRTTMDRMERQMRERSQEERRGNEDVATYAASEIKAITQLIIASQMQAAQQRAEALSKKLQSSNGEAPPMSRDEILRLAYGKAKPKTAAGGNGENGKAAKGDSDTEEVTAQLIKVVNWGNFCDVYEIDPEEIEEIKKVARKAVKDTDQAKMACKEILARRNAKAKVKIKNGRYLAEAIVHAMRMKQEKRTLRKPLKMSDIPDED</sequence>
<evidence type="ECO:0000313" key="2">
    <source>
        <dbReference type="EMBL" id="MBD8891307.1"/>
    </source>
</evidence>
<name>A0ABR9CKD5_9HYPH</name>
<dbReference type="SUPFAM" id="SSF48097">
    <property type="entry name" value="Regulator of G-protein signaling, RGS"/>
    <property type="match status" value="1"/>
</dbReference>
<keyword evidence="3" id="KW-1185">Reference proteome</keyword>
<dbReference type="EMBL" id="JACYXI010000003">
    <property type="protein sequence ID" value="MBD8891307.1"/>
    <property type="molecule type" value="Genomic_DNA"/>
</dbReference>
<feature type="region of interest" description="Disordered" evidence="1">
    <location>
        <begin position="579"/>
        <end position="615"/>
    </location>
</feature>
<feature type="region of interest" description="Disordered" evidence="1">
    <location>
        <begin position="479"/>
        <end position="501"/>
    </location>
</feature>
<comment type="caution">
    <text evidence="2">The sequence shown here is derived from an EMBL/GenBank/DDBJ whole genome shotgun (WGS) entry which is preliminary data.</text>
</comment>
<reference evidence="3" key="1">
    <citation type="submission" date="2020-09" db="EMBL/GenBank/DDBJ databases">
        <title>The genome sequence of strain Labrenzia suaedae 4C16A.</title>
        <authorList>
            <person name="Liu Y."/>
        </authorList>
    </citation>
    <scope>NUCLEOTIDE SEQUENCE [LARGE SCALE GENOMIC DNA]</scope>
    <source>
        <strain evidence="3">4C16A</strain>
    </source>
</reference>
<feature type="region of interest" description="Disordered" evidence="1">
    <location>
        <begin position="757"/>
        <end position="818"/>
    </location>
</feature>
<dbReference type="Proteomes" id="UP000632063">
    <property type="component" value="Unassembled WGS sequence"/>
</dbReference>
<feature type="compositionally biased region" description="Gly residues" evidence="1">
    <location>
        <begin position="585"/>
        <end position="596"/>
    </location>
</feature>
<dbReference type="InterPro" id="IPR044926">
    <property type="entry name" value="RGS_subdomain_2"/>
</dbReference>
<proteinExistence type="predicted"/>
<feature type="region of interest" description="Disordered" evidence="1">
    <location>
        <begin position="259"/>
        <end position="303"/>
    </location>
</feature>
<feature type="compositionally biased region" description="Gly residues" evidence="1">
    <location>
        <begin position="290"/>
        <end position="302"/>
    </location>
</feature>
<evidence type="ECO:0000313" key="3">
    <source>
        <dbReference type="Proteomes" id="UP000632063"/>
    </source>
</evidence>
<organism evidence="2 3">
    <name type="scientific">Roseibium litorale</name>
    <dbReference type="NCBI Taxonomy" id="2803841"/>
    <lineage>
        <taxon>Bacteria</taxon>
        <taxon>Pseudomonadati</taxon>
        <taxon>Pseudomonadota</taxon>
        <taxon>Alphaproteobacteria</taxon>
        <taxon>Hyphomicrobiales</taxon>
        <taxon>Stappiaceae</taxon>
        <taxon>Roseibium</taxon>
    </lineage>
</organism>
<dbReference type="RefSeq" id="WP_192147442.1">
    <property type="nucleotide sequence ID" value="NZ_JACYXI010000003.1"/>
</dbReference>
<feature type="region of interest" description="Disordered" evidence="1">
    <location>
        <begin position="379"/>
        <end position="398"/>
    </location>
</feature>
<gene>
    <name evidence="2" type="ORF">IG616_07100</name>
</gene>
<feature type="compositionally biased region" description="Low complexity" evidence="1">
    <location>
        <begin position="640"/>
        <end position="654"/>
    </location>
</feature>
<accession>A0ABR9CKD5</accession>
<evidence type="ECO:0000256" key="1">
    <source>
        <dbReference type="SAM" id="MobiDB-lite"/>
    </source>
</evidence>
<dbReference type="InterPro" id="IPR036305">
    <property type="entry name" value="RGS_sf"/>
</dbReference>
<protein>
    <submittedName>
        <fullName evidence="2">Uncharacterized protein</fullName>
    </submittedName>
</protein>
<feature type="compositionally biased region" description="Basic and acidic residues" evidence="1">
    <location>
        <begin position="760"/>
        <end position="785"/>
    </location>
</feature>
<feature type="region of interest" description="Disordered" evidence="1">
    <location>
        <begin position="640"/>
        <end position="673"/>
    </location>
</feature>
<feature type="region of interest" description="Disordered" evidence="1">
    <location>
        <begin position="900"/>
        <end position="919"/>
    </location>
</feature>